<protein>
    <recommendedName>
        <fullName evidence="2">Hint domain-containing protein</fullName>
    </recommendedName>
</protein>
<dbReference type="InterPro" id="IPR050708">
    <property type="entry name" value="T6SS_VgrG/RHS"/>
</dbReference>
<evidence type="ECO:0000313" key="4">
    <source>
        <dbReference type="Proteomes" id="UP000321049"/>
    </source>
</evidence>
<evidence type="ECO:0000313" key="3">
    <source>
        <dbReference type="EMBL" id="GEL98529.1"/>
    </source>
</evidence>
<dbReference type="PANTHER" id="PTHR32305:SF17">
    <property type="entry name" value="TRNA NUCLEASE WAPA"/>
    <property type="match status" value="1"/>
</dbReference>
<comment type="caution">
    <text evidence="3">The sequence shown here is derived from an EMBL/GenBank/DDBJ whole genome shotgun (WGS) entry which is preliminary data.</text>
</comment>
<keyword evidence="1" id="KW-0677">Repeat</keyword>
<dbReference type="PROSITE" id="PS50817">
    <property type="entry name" value="INTEIN_N_TER"/>
    <property type="match status" value="1"/>
</dbReference>
<dbReference type="CDD" id="cd00081">
    <property type="entry name" value="Hint"/>
    <property type="match status" value="1"/>
</dbReference>
<dbReference type="SUPFAM" id="SSF51294">
    <property type="entry name" value="Hedgehog/intein (Hint) domain"/>
    <property type="match status" value="1"/>
</dbReference>
<name>A0A511JKW6_9CELL</name>
<dbReference type="Pfam" id="PF07591">
    <property type="entry name" value="PT-HINT"/>
    <property type="match status" value="1"/>
</dbReference>
<dbReference type="Pfam" id="PF25023">
    <property type="entry name" value="TEN_YD-shell"/>
    <property type="match status" value="1"/>
</dbReference>
<feature type="domain" description="Hint" evidence="2">
    <location>
        <begin position="437"/>
        <end position="533"/>
    </location>
</feature>
<dbReference type="Proteomes" id="UP000321049">
    <property type="component" value="Unassembled WGS sequence"/>
</dbReference>
<dbReference type="NCBIfam" id="TIGR03696">
    <property type="entry name" value="Rhs_assc_core"/>
    <property type="match status" value="1"/>
</dbReference>
<dbReference type="AlphaFoldDB" id="A0A511JKW6"/>
<dbReference type="InterPro" id="IPR022385">
    <property type="entry name" value="Rhs_assc_core"/>
</dbReference>
<dbReference type="OrthoDB" id="5150353at2"/>
<dbReference type="NCBIfam" id="TIGR01643">
    <property type="entry name" value="YD_repeat_2x"/>
    <property type="match status" value="1"/>
</dbReference>
<gene>
    <name evidence="3" type="ORF">CTE05_20760</name>
</gene>
<reference evidence="3 4" key="1">
    <citation type="submission" date="2019-07" db="EMBL/GenBank/DDBJ databases">
        <title>Whole genome shotgun sequence of Cellulomonas terrae NBRC 100819.</title>
        <authorList>
            <person name="Hosoyama A."/>
            <person name="Uohara A."/>
            <person name="Ohji S."/>
            <person name="Ichikawa N."/>
        </authorList>
    </citation>
    <scope>NUCLEOTIDE SEQUENCE [LARGE SCALE GENOMIC DNA]</scope>
    <source>
        <strain evidence="3 4">NBRC 100819</strain>
    </source>
</reference>
<accession>A0A511JKW6</accession>
<dbReference type="EMBL" id="BJWH01000009">
    <property type="protein sequence ID" value="GEL98529.1"/>
    <property type="molecule type" value="Genomic_DNA"/>
</dbReference>
<organism evidence="3 4">
    <name type="scientific">Cellulomonas terrae</name>
    <dbReference type="NCBI Taxonomy" id="311234"/>
    <lineage>
        <taxon>Bacteria</taxon>
        <taxon>Bacillati</taxon>
        <taxon>Actinomycetota</taxon>
        <taxon>Actinomycetes</taxon>
        <taxon>Micrococcales</taxon>
        <taxon>Cellulomonadaceae</taxon>
        <taxon>Cellulomonas</taxon>
    </lineage>
</organism>
<dbReference type="Gene3D" id="2.170.16.10">
    <property type="entry name" value="Hedgehog/Intein (Hint) domain"/>
    <property type="match status" value="1"/>
</dbReference>
<sequence length="686" mass="71797">MPEWMGSGLGTGDVTRTFSYPASGTGSVRPHAVTGTTLVDSTTTRSFTYGYDASGNTTSRPNDAGVQQTLTWDVEGLLRSVQTAGSGTDTYLYDASGQRLVRRQGGARTVYLPGGQEVTASATGVVTATRYYSFNGQTVAVRTGPKGGDVSTLVPDPQGTSEVAVSNATNVLTQRRDDPYGNARETVSTTWPGDRGYLGKPLDTSGLVQMGARYYDSLIGRFLSVDPVMDLNDPQQWAAYSYANSNPVANSDPTGLWPSLGKAKSWLTSKARAGASAVGKFVVKYQAEIIGGVVGAAVGVGCLVGTAGWGSVACFAAAGAAGAAVTNLWKSKVQKTEAFSWAALGRDVAIGGALGALGSIGRGLMTIPGVRSAVTSATSTASAAVVGAAARASSATSSAAQAVARGAAKAATNTATAVKSRLQSSPSSSIGQTAARSCSFVGSTLVLMVDGSTKPIEQVDVGDQILATDPETGEQGAREVTHVFVHDDIVVDLLLQDGTVLGTTEDHPFWSETEGRFERADELSVGERVLTARGESIAVYGLSAASSRVERAYNLEVEGVHTYHVGEREVLVHNTCLTALKGWQSQRFQFANATFQLDKRGFTHVLQRHHPTFWDGSVKPRQSFFDESMSIDDVQSAIGAVARQNREQLIRIGAGTDQVQGSVNGVNYVLGVSRGRIGQFYPGALP</sequence>
<proteinExistence type="predicted"/>
<dbReference type="InterPro" id="IPR036844">
    <property type="entry name" value="Hint_dom_sf"/>
</dbReference>
<dbReference type="InterPro" id="IPR056823">
    <property type="entry name" value="TEN-like_YD-shell"/>
</dbReference>
<dbReference type="PANTHER" id="PTHR32305">
    <property type="match status" value="1"/>
</dbReference>
<dbReference type="InterPro" id="IPR006141">
    <property type="entry name" value="Intein_N"/>
</dbReference>
<dbReference type="Gene3D" id="2.180.10.10">
    <property type="entry name" value="RHS repeat-associated core"/>
    <property type="match status" value="1"/>
</dbReference>
<dbReference type="InterPro" id="IPR003587">
    <property type="entry name" value="Hint_dom_N"/>
</dbReference>
<keyword evidence="4" id="KW-1185">Reference proteome</keyword>
<dbReference type="NCBIfam" id="TIGR01443">
    <property type="entry name" value="intein_Cterm"/>
    <property type="match status" value="1"/>
</dbReference>
<dbReference type="RefSeq" id="WP_146846046.1">
    <property type="nucleotide sequence ID" value="NZ_BJWH01000009.1"/>
</dbReference>
<dbReference type="InterPro" id="IPR030934">
    <property type="entry name" value="Intein_C"/>
</dbReference>
<evidence type="ECO:0000256" key="1">
    <source>
        <dbReference type="ARBA" id="ARBA00022737"/>
    </source>
</evidence>
<dbReference type="InterPro" id="IPR006530">
    <property type="entry name" value="YD"/>
</dbReference>
<evidence type="ECO:0000259" key="2">
    <source>
        <dbReference type="SMART" id="SM00306"/>
    </source>
</evidence>
<dbReference type="PROSITE" id="PS50818">
    <property type="entry name" value="INTEIN_C_TER"/>
    <property type="match status" value="1"/>
</dbReference>
<dbReference type="SMART" id="SM00306">
    <property type="entry name" value="HintN"/>
    <property type="match status" value="1"/>
</dbReference>
<dbReference type="GO" id="GO:0016539">
    <property type="term" value="P:intein-mediated protein splicing"/>
    <property type="evidence" value="ECO:0007669"/>
    <property type="project" value="InterPro"/>
</dbReference>